<dbReference type="InterPro" id="IPR008966">
    <property type="entry name" value="Adhesion_dom_sf"/>
</dbReference>
<evidence type="ECO:0000313" key="3">
    <source>
        <dbReference type="Proteomes" id="UP001139290"/>
    </source>
</evidence>
<reference evidence="2" key="1">
    <citation type="submission" date="2021-11" db="EMBL/GenBank/DDBJ databases">
        <title>Citrobacter meridianamericanus sp. nov. isolated from soil.</title>
        <authorList>
            <person name="Furlan J.P.R."/>
            <person name="Stehling E.G."/>
        </authorList>
    </citation>
    <scope>NUCLEOTIDE SEQUENCE</scope>
    <source>
        <strain evidence="2">BR102</strain>
    </source>
</reference>
<evidence type="ECO:0000259" key="1">
    <source>
        <dbReference type="Pfam" id="PF00419"/>
    </source>
</evidence>
<dbReference type="SUPFAM" id="SSF49401">
    <property type="entry name" value="Bacterial adhesins"/>
    <property type="match status" value="1"/>
</dbReference>
<dbReference type="Pfam" id="PF00419">
    <property type="entry name" value="Fimbrial"/>
    <property type="match status" value="1"/>
</dbReference>
<proteinExistence type="predicted"/>
<dbReference type="Proteomes" id="UP001139290">
    <property type="component" value="Unassembled WGS sequence"/>
</dbReference>
<feature type="domain" description="Fimbrial-type adhesion" evidence="1">
    <location>
        <begin position="31"/>
        <end position="119"/>
    </location>
</feature>
<accession>A0ABT1B7P2</accession>
<name>A0ABT1B7P2_9ENTR</name>
<dbReference type="InterPro" id="IPR000259">
    <property type="entry name" value="Adhesion_dom_fimbrial"/>
</dbReference>
<dbReference type="EMBL" id="JAJJVQ010000002">
    <property type="protein sequence ID" value="MCO5781431.1"/>
    <property type="molecule type" value="Genomic_DNA"/>
</dbReference>
<protein>
    <recommendedName>
        <fullName evidence="1">Fimbrial-type adhesion domain-containing protein</fullName>
    </recommendedName>
</protein>
<organism evidence="2 3">
    <name type="scientific">Citrobacter meridianamericanus</name>
    <dbReference type="NCBI Taxonomy" id="2894201"/>
    <lineage>
        <taxon>Bacteria</taxon>
        <taxon>Pseudomonadati</taxon>
        <taxon>Pseudomonadota</taxon>
        <taxon>Gammaproteobacteria</taxon>
        <taxon>Enterobacterales</taxon>
        <taxon>Enterobacteriaceae</taxon>
        <taxon>Citrobacter</taxon>
    </lineage>
</organism>
<keyword evidence="3" id="KW-1185">Reference proteome</keyword>
<sequence>MMYRMFLFILLSSVTIIGRADTRKLNFSTGINISGTVISTGACSFNKTELDINFGDVYIADLVGDSNRKDIGYTLSCTGDYAYSDIQLHISGTVSSSDRSLLATNVPGVGIKLFRDNIQLKPDEIISLGDDPSIAPKLRAAVVIGDADVSKLNGVRFFTSATLTVAFN</sequence>
<comment type="caution">
    <text evidence="2">The sequence shown here is derived from an EMBL/GenBank/DDBJ whole genome shotgun (WGS) entry which is preliminary data.</text>
</comment>
<gene>
    <name evidence="2" type="ORF">LOD26_08825</name>
</gene>
<dbReference type="InterPro" id="IPR036937">
    <property type="entry name" value="Adhesion_dom_fimbrial_sf"/>
</dbReference>
<dbReference type="Gene3D" id="2.60.40.1090">
    <property type="entry name" value="Fimbrial-type adhesion domain"/>
    <property type="match status" value="1"/>
</dbReference>
<evidence type="ECO:0000313" key="2">
    <source>
        <dbReference type="EMBL" id="MCO5781431.1"/>
    </source>
</evidence>
<dbReference type="RefSeq" id="WP_187259678.1">
    <property type="nucleotide sequence ID" value="NZ_CP101036.1"/>
</dbReference>